<dbReference type="GO" id="GO:0005886">
    <property type="term" value="C:plasma membrane"/>
    <property type="evidence" value="ECO:0007669"/>
    <property type="project" value="TreeGrafter"/>
</dbReference>
<dbReference type="SUPFAM" id="SSF103473">
    <property type="entry name" value="MFS general substrate transporter"/>
    <property type="match status" value="1"/>
</dbReference>
<gene>
    <name evidence="7" type="ORF">S7711_04472</name>
</gene>
<dbReference type="Gene3D" id="1.20.1720.10">
    <property type="entry name" value="Multidrug resistance protein D"/>
    <property type="match status" value="1"/>
</dbReference>
<dbReference type="EMBL" id="KL647570">
    <property type="protein sequence ID" value="KEY74434.1"/>
    <property type="molecule type" value="Genomic_DNA"/>
</dbReference>
<dbReference type="AlphaFoldDB" id="A0A084BA55"/>
<evidence type="ECO:0000256" key="3">
    <source>
        <dbReference type="ARBA" id="ARBA00022989"/>
    </source>
</evidence>
<dbReference type="InterPro" id="IPR036259">
    <property type="entry name" value="MFS_trans_sf"/>
</dbReference>
<evidence type="ECO:0000256" key="2">
    <source>
        <dbReference type="ARBA" id="ARBA00022692"/>
    </source>
</evidence>
<dbReference type="Proteomes" id="UP000028045">
    <property type="component" value="Unassembled WGS sequence"/>
</dbReference>
<dbReference type="PANTHER" id="PTHR23502">
    <property type="entry name" value="MAJOR FACILITATOR SUPERFAMILY"/>
    <property type="match status" value="1"/>
</dbReference>
<keyword evidence="3 5" id="KW-1133">Transmembrane helix</keyword>
<feature type="transmembrane region" description="Helical" evidence="5">
    <location>
        <begin position="108"/>
        <end position="126"/>
    </location>
</feature>
<organism evidence="7 8">
    <name type="scientific">Stachybotrys chartarum (strain CBS 109288 / IBT 7711)</name>
    <name type="common">Toxic black mold</name>
    <name type="synonym">Stilbospora chartarum</name>
    <dbReference type="NCBI Taxonomy" id="1280523"/>
    <lineage>
        <taxon>Eukaryota</taxon>
        <taxon>Fungi</taxon>
        <taxon>Dikarya</taxon>
        <taxon>Ascomycota</taxon>
        <taxon>Pezizomycotina</taxon>
        <taxon>Sordariomycetes</taxon>
        <taxon>Hypocreomycetidae</taxon>
        <taxon>Hypocreales</taxon>
        <taxon>Stachybotryaceae</taxon>
        <taxon>Stachybotrys</taxon>
    </lineage>
</organism>
<dbReference type="InterPro" id="IPR011701">
    <property type="entry name" value="MFS"/>
</dbReference>
<evidence type="ECO:0000259" key="6">
    <source>
        <dbReference type="PROSITE" id="PS50850"/>
    </source>
</evidence>
<accession>A0A084BA55</accession>
<keyword evidence="2 5" id="KW-0812">Transmembrane</keyword>
<evidence type="ECO:0000256" key="5">
    <source>
        <dbReference type="SAM" id="Phobius"/>
    </source>
</evidence>
<reference evidence="7 8" key="1">
    <citation type="journal article" date="2014" name="BMC Genomics">
        <title>Comparative genome sequencing reveals chemotype-specific gene clusters in the toxigenic black mold Stachybotrys.</title>
        <authorList>
            <person name="Semeiks J."/>
            <person name="Borek D."/>
            <person name="Otwinowski Z."/>
            <person name="Grishin N.V."/>
        </authorList>
    </citation>
    <scope>NUCLEOTIDE SEQUENCE [LARGE SCALE GENOMIC DNA]</scope>
    <source>
        <strain evidence="8">CBS 109288 / IBT 7711</strain>
    </source>
</reference>
<dbReference type="PANTHER" id="PTHR23502:SF21">
    <property type="entry name" value="DITYROSINE TRANSPORTER 1"/>
    <property type="match status" value="1"/>
</dbReference>
<feature type="domain" description="Major facilitator superfamily (MFS) profile" evidence="6">
    <location>
        <begin position="43"/>
        <end position="148"/>
    </location>
</feature>
<evidence type="ECO:0000256" key="1">
    <source>
        <dbReference type="ARBA" id="ARBA00004141"/>
    </source>
</evidence>
<name>A0A084BA55_STACB</name>
<dbReference type="PROSITE" id="PS50850">
    <property type="entry name" value="MFS"/>
    <property type="match status" value="1"/>
</dbReference>
<evidence type="ECO:0000313" key="7">
    <source>
        <dbReference type="EMBL" id="KEY74434.1"/>
    </source>
</evidence>
<dbReference type="InterPro" id="IPR020846">
    <property type="entry name" value="MFS_dom"/>
</dbReference>
<keyword evidence="4 5" id="KW-0472">Membrane</keyword>
<sequence>MSVGAAADEPQKISTGHDVEASETLQSIPQRYSVFTGAEKWCIVAMVSFSAWFSTLTSFIYYPALQLLAEAFSTSVDRINLSITCYMAVATVAPTLVGDAADVQGRRLVYVAALALYLASNLGLALTDSYGAHLALRIFQAFSISGMY</sequence>
<feature type="transmembrane region" description="Helical" evidence="5">
    <location>
        <begin position="81"/>
        <end position="101"/>
    </location>
</feature>
<keyword evidence="8" id="KW-1185">Reference proteome</keyword>
<dbReference type="HOGENOM" id="CLU_1759980_0_0_1"/>
<evidence type="ECO:0000256" key="4">
    <source>
        <dbReference type="ARBA" id="ARBA00023136"/>
    </source>
</evidence>
<proteinExistence type="predicted"/>
<protein>
    <recommendedName>
        <fullName evidence="6">Major facilitator superfamily (MFS) profile domain-containing protein</fullName>
    </recommendedName>
</protein>
<comment type="subcellular location">
    <subcellularLocation>
        <location evidence="1">Membrane</location>
        <topology evidence="1">Multi-pass membrane protein</topology>
    </subcellularLocation>
</comment>
<feature type="transmembrane region" description="Helical" evidence="5">
    <location>
        <begin position="41"/>
        <end position="61"/>
    </location>
</feature>
<dbReference type="GO" id="GO:0005275">
    <property type="term" value="F:amine transmembrane transporter activity"/>
    <property type="evidence" value="ECO:0007669"/>
    <property type="project" value="TreeGrafter"/>
</dbReference>
<dbReference type="Pfam" id="PF07690">
    <property type="entry name" value="MFS_1"/>
    <property type="match status" value="1"/>
</dbReference>
<evidence type="ECO:0000313" key="8">
    <source>
        <dbReference type="Proteomes" id="UP000028045"/>
    </source>
</evidence>